<evidence type="ECO:0000256" key="3">
    <source>
        <dbReference type="ARBA" id="ARBA00022723"/>
    </source>
</evidence>
<organism evidence="8">
    <name type="scientific">Brassica oleracea</name>
    <name type="common">Wild cabbage</name>
    <dbReference type="NCBI Taxonomy" id="3712"/>
    <lineage>
        <taxon>Eukaryota</taxon>
        <taxon>Viridiplantae</taxon>
        <taxon>Streptophyta</taxon>
        <taxon>Embryophyta</taxon>
        <taxon>Tracheophyta</taxon>
        <taxon>Spermatophyta</taxon>
        <taxon>Magnoliopsida</taxon>
        <taxon>eudicotyledons</taxon>
        <taxon>Gunneridae</taxon>
        <taxon>Pentapetalae</taxon>
        <taxon>rosids</taxon>
        <taxon>malvids</taxon>
        <taxon>Brassicales</taxon>
        <taxon>Brassicaceae</taxon>
        <taxon>Brassiceae</taxon>
        <taxon>Brassica</taxon>
    </lineage>
</organism>
<dbReference type="InterPro" id="IPR027443">
    <property type="entry name" value="IPNS-like_sf"/>
</dbReference>
<evidence type="ECO:0000313" key="8">
    <source>
        <dbReference type="EMBL" id="VDD58223.1"/>
    </source>
</evidence>
<keyword evidence="2" id="KW-0645">Protease</keyword>
<dbReference type="GO" id="GO:0006508">
    <property type="term" value="P:proteolysis"/>
    <property type="evidence" value="ECO:0007669"/>
    <property type="project" value="UniProtKB-KW"/>
</dbReference>
<dbReference type="Gene3D" id="2.60.120.330">
    <property type="entry name" value="B-lactam Antibiotic, Isopenicillin N Synthase, Chain"/>
    <property type="match status" value="1"/>
</dbReference>
<gene>
    <name evidence="8" type="ORF">BOLC8T51452H</name>
</gene>
<protein>
    <recommendedName>
        <fullName evidence="7">PPPDE domain-containing protein</fullName>
    </recommendedName>
</protein>
<dbReference type="Pfam" id="PF14226">
    <property type="entry name" value="DIOX_N"/>
    <property type="match status" value="1"/>
</dbReference>
<dbReference type="SUPFAM" id="SSF51197">
    <property type="entry name" value="Clavaminate synthase-like"/>
    <property type="match status" value="1"/>
</dbReference>
<feature type="compositionally biased region" description="Low complexity" evidence="6">
    <location>
        <begin position="181"/>
        <end position="197"/>
    </location>
</feature>
<dbReference type="GO" id="GO:0016579">
    <property type="term" value="P:protein deubiquitination"/>
    <property type="evidence" value="ECO:0007669"/>
    <property type="project" value="TreeGrafter"/>
</dbReference>
<dbReference type="EMBL" id="LR031879">
    <property type="protein sequence ID" value="VDD58223.1"/>
    <property type="molecule type" value="Genomic_DNA"/>
</dbReference>
<evidence type="ECO:0000256" key="1">
    <source>
        <dbReference type="ARBA" id="ARBA00008140"/>
    </source>
</evidence>
<sequence length="370" mass="41748">MLCWSGSVRRKQKPGHFPVYLNVYDLTPMNAYGYWLGLGVFHSGVEVHGVEYAFGAHEYPSTGIFEVEPKKCPGFTFRKSILVGKTDKCARDVRVYMEKLAEEYRGNKYNLISRNCNHFCNEVCVKLTQKPIPRWVNRLARLGVLCNCVLPPRLNESKVRRVVKEELSEGEKKKKKMMNTSRSGPLLSTSSSSSTSDNNHRSHIRAKSTGNHSSSGSKKSQRQAQDKKSPSGHSLYEDEYPPSLVLLNISMAQGISSEIAGESKLYEFNDKIPVISLSGIDDVGGKKEDICRQIVEVFGMWGMFQAVDHGVDTNFMADMTRLARDFFALTTEEKLRFDMSGEAMKDWREIVLYSTYPVTTHGGQISRRDG</sequence>
<accession>A0A3P6FJL2</accession>
<dbReference type="InterPro" id="IPR008580">
    <property type="entry name" value="PPPDE_dom"/>
</dbReference>
<keyword evidence="4" id="KW-0378">Hydrolase</keyword>
<reference evidence="8" key="1">
    <citation type="submission" date="2018-11" db="EMBL/GenBank/DDBJ databases">
        <authorList>
            <consortium name="Genoscope - CEA"/>
            <person name="William W."/>
        </authorList>
    </citation>
    <scope>NUCLEOTIDE SEQUENCE</scope>
</reference>
<evidence type="ECO:0000256" key="5">
    <source>
        <dbReference type="ARBA" id="ARBA00023004"/>
    </source>
</evidence>
<name>A0A3P6FJL2_BRAOL</name>
<evidence type="ECO:0000259" key="7">
    <source>
        <dbReference type="PROSITE" id="PS51858"/>
    </source>
</evidence>
<dbReference type="PANTHER" id="PTHR12378">
    <property type="entry name" value="DESUMOYLATING ISOPEPTIDASE"/>
    <property type="match status" value="1"/>
</dbReference>
<feature type="region of interest" description="Disordered" evidence="6">
    <location>
        <begin position="162"/>
        <end position="237"/>
    </location>
</feature>
<dbReference type="GO" id="GO:0046872">
    <property type="term" value="F:metal ion binding"/>
    <property type="evidence" value="ECO:0007669"/>
    <property type="project" value="UniProtKB-KW"/>
</dbReference>
<feature type="domain" description="PPPDE" evidence="7">
    <location>
        <begin position="17"/>
        <end position="154"/>
    </location>
</feature>
<dbReference type="GO" id="GO:0101005">
    <property type="term" value="F:deubiquitinase activity"/>
    <property type="evidence" value="ECO:0007669"/>
    <property type="project" value="TreeGrafter"/>
</dbReference>
<evidence type="ECO:0000256" key="6">
    <source>
        <dbReference type="SAM" id="MobiDB-lite"/>
    </source>
</evidence>
<dbReference type="AlphaFoldDB" id="A0A3P6FJL2"/>
<proteinExistence type="inferred from homology"/>
<dbReference type="PANTHER" id="PTHR12378:SF62">
    <property type="entry name" value="PPPDE DOMAIN-CONTAINING PROTEIN"/>
    <property type="match status" value="1"/>
</dbReference>
<evidence type="ECO:0000256" key="2">
    <source>
        <dbReference type="ARBA" id="ARBA00022670"/>
    </source>
</evidence>
<evidence type="ECO:0000256" key="4">
    <source>
        <dbReference type="ARBA" id="ARBA00022801"/>
    </source>
</evidence>
<dbReference type="Pfam" id="PF05903">
    <property type="entry name" value="Peptidase_C97"/>
    <property type="match status" value="1"/>
</dbReference>
<keyword evidence="5" id="KW-0408">Iron</keyword>
<dbReference type="SMART" id="SM01179">
    <property type="entry name" value="DUF862"/>
    <property type="match status" value="1"/>
</dbReference>
<dbReference type="Gene3D" id="3.90.1720.30">
    <property type="entry name" value="PPPDE domains"/>
    <property type="match status" value="1"/>
</dbReference>
<feature type="compositionally biased region" description="Basic and acidic residues" evidence="6">
    <location>
        <begin position="162"/>
        <end position="172"/>
    </location>
</feature>
<feature type="compositionally biased region" description="Polar residues" evidence="6">
    <location>
        <begin position="208"/>
        <end position="218"/>
    </location>
</feature>
<dbReference type="InterPro" id="IPR042266">
    <property type="entry name" value="PPPDE_sf"/>
</dbReference>
<keyword evidence="3" id="KW-0479">Metal-binding</keyword>
<dbReference type="InterPro" id="IPR026992">
    <property type="entry name" value="DIOX_N"/>
</dbReference>
<comment type="similarity">
    <text evidence="1">Belongs to the DeSI family.</text>
</comment>
<dbReference type="PROSITE" id="PS51858">
    <property type="entry name" value="PPPDE"/>
    <property type="match status" value="1"/>
</dbReference>